<feature type="transmembrane region" description="Helical" evidence="7">
    <location>
        <begin position="371"/>
        <end position="397"/>
    </location>
</feature>
<feature type="transmembrane region" description="Helical" evidence="7">
    <location>
        <begin position="345"/>
        <end position="365"/>
    </location>
</feature>
<dbReference type="SUPFAM" id="SSF103473">
    <property type="entry name" value="MFS general substrate transporter"/>
    <property type="match status" value="1"/>
</dbReference>
<dbReference type="PANTHER" id="PTHR42718">
    <property type="entry name" value="MAJOR FACILITATOR SUPERFAMILY MULTIDRUG TRANSPORTER MFSC"/>
    <property type="match status" value="1"/>
</dbReference>
<name>A7DWK1_STRTE</name>
<comment type="subcellular location">
    <subcellularLocation>
        <location evidence="1">Cell membrane</location>
        <topology evidence="1">Multi-pass membrane protein</topology>
    </subcellularLocation>
</comment>
<dbReference type="AlphaFoldDB" id="A7DWK1"/>
<evidence type="ECO:0000256" key="5">
    <source>
        <dbReference type="ARBA" id="ARBA00023136"/>
    </source>
</evidence>
<feature type="transmembrane region" description="Helical" evidence="7">
    <location>
        <begin position="175"/>
        <end position="196"/>
    </location>
</feature>
<dbReference type="PROSITE" id="PS50850">
    <property type="entry name" value="MFS"/>
    <property type="match status" value="1"/>
</dbReference>
<protein>
    <submittedName>
        <fullName evidence="9">Putative major facilitator superfamily permease</fullName>
    </submittedName>
</protein>
<dbReference type="Gene3D" id="1.20.1720.10">
    <property type="entry name" value="Multidrug resistance protein D"/>
    <property type="match status" value="1"/>
</dbReference>
<sequence length="468" mass="47420">MNIAPQPDAATPATAARGDRATPLIAALVLAAVACQLCISMPTPALPDIAATLHTTTDVIGLAQALFFLLGGLLSVIMAACSDYGNARTLMAVSLVLAVAGSLVAAAAPGVAVFVVGRALQATATAVFPVALRVLRQTLPPGLFGRAMGIITAANGGIVGLDGLLSGWLTDTYGYRSVFLVMAGFGAVTTVVVLRVVPDLRQRPAGRLDWAGLVVLSLGLACVELGIGMAGRAHAGVTLGTVAAGVVLFAVFWRVESGRAHALLPPSYLKSRQAWPVLVTSVLACAGMLSTVNYVVPVFSRSADAGYGLSATFAALLFIVPVCLVNVVFAPVAGALAPRVGWRRMLRLSMAVTVPVLVCLGLGLGSRWVTFTLVVLVGFGLAGALTPLNGLSAILAAPNNPGLLPGVNAAAYGVGSSLGIAMASQLLGDRAGAADYHHAVWVAAGVVALGFLSSLLITGRAGEHGEKV</sequence>
<dbReference type="PANTHER" id="PTHR42718:SF9">
    <property type="entry name" value="MAJOR FACILITATOR SUPERFAMILY MULTIDRUG TRANSPORTER MFSC"/>
    <property type="match status" value="1"/>
</dbReference>
<dbReference type="GO" id="GO:0005886">
    <property type="term" value="C:plasma membrane"/>
    <property type="evidence" value="ECO:0007669"/>
    <property type="project" value="UniProtKB-SubCell"/>
</dbReference>
<keyword evidence="2" id="KW-0813">Transport</keyword>
<evidence type="ECO:0000256" key="6">
    <source>
        <dbReference type="ARBA" id="ARBA00023251"/>
    </source>
</evidence>
<feature type="transmembrane region" description="Helical" evidence="7">
    <location>
        <begin position="114"/>
        <end position="135"/>
    </location>
</feature>
<feature type="transmembrane region" description="Helical" evidence="7">
    <location>
        <begin position="233"/>
        <end position="253"/>
    </location>
</feature>
<keyword evidence="3 7" id="KW-0812">Transmembrane</keyword>
<feature type="transmembrane region" description="Helical" evidence="7">
    <location>
        <begin position="62"/>
        <end position="82"/>
    </location>
</feature>
<dbReference type="EMBL" id="AM492533">
    <property type="protein sequence ID" value="CAM34357.1"/>
    <property type="molecule type" value="Genomic_DNA"/>
</dbReference>
<reference evidence="9" key="1">
    <citation type="journal article" date="2010" name="Gene">
        <title>Isolation of the lysolipin gene cluster of Streptomyces tendae Tu 4042.</title>
        <authorList>
            <person name="Lopez P."/>
            <person name="Hornung A."/>
            <person name="Welzel K."/>
            <person name="Unsin C."/>
            <person name="Wohlleben W."/>
            <person name="Weber T."/>
            <person name="Pelzer S."/>
        </authorList>
    </citation>
    <scope>NUCLEOTIDE SEQUENCE</scope>
    <source>
        <strain evidence="9">Tu 4042</strain>
    </source>
</reference>
<feature type="transmembrane region" description="Helical" evidence="7">
    <location>
        <begin position="274"/>
        <end position="296"/>
    </location>
</feature>
<evidence type="ECO:0000256" key="7">
    <source>
        <dbReference type="SAM" id="Phobius"/>
    </source>
</evidence>
<evidence type="ECO:0000256" key="4">
    <source>
        <dbReference type="ARBA" id="ARBA00022989"/>
    </source>
</evidence>
<dbReference type="InterPro" id="IPR036259">
    <property type="entry name" value="MFS_trans_sf"/>
</dbReference>
<dbReference type="InterPro" id="IPR011701">
    <property type="entry name" value="MFS"/>
</dbReference>
<keyword evidence="5 7" id="KW-0472">Membrane</keyword>
<dbReference type="GO" id="GO:0022857">
    <property type="term" value="F:transmembrane transporter activity"/>
    <property type="evidence" value="ECO:0007669"/>
    <property type="project" value="InterPro"/>
</dbReference>
<feature type="transmembrane region" description="Helical" evidence="7">
    <location>
        <begin position="89"/>
        <end position="108"/>
    </location>
</feature>
<feature type="transmembrane region" description="Helical" evidence="7">
    <location>
        <begin position="409"/>
        <end position="427"/>
    </location>
</feature>
<keyword evidence="6" id="KW-0046">Antibiotic resistance</keyword>
<evidence type="ECO:0000256" key="1">
    <source>
        <dbReference type="ARBA" id="ARBA00004651"/>
    </source>
</evidence>
<feature type="transmembrane region" description="Helical" evidence="7">
    <location>
        <begin position="208"/>
        <end position="227"/>
    </location>
</feature>
<feature type="domain" description="Major facilitator superfamily (MFS) profile" evidence="8">
    <location>
        <begin position="24"/>
        <end position="462"/>
    </location>
</feature>
<evidence type="ECO:0000313" key="9">
    <source>
        <dbReference type="EMBL" id="CAM34357.1"/>
    </source>
</evidence>
<feature type="transmembrane region" description="Helical" evidence="7">
    <location>
        <begin position="439"/>
        <end position="457"/>
    </location>
</feature>
<evidence type="ECO:0000256" key="3">
    <source>
        <dbReference type="ARBA" id="ARBA00022692"/>
    </source>
</evidence>
<feature type="transmembrane region" description="Helical" evidence="7">
    <location>
        <begin position="21"/>
        <end position="42"/>
    </location>
</feature>
<feature type="transmembrane region" description="Helical" evidence="7">
    <location>
        <begin position="147"/>
        <end position="169"/>
    </location>
</feature>
<evidence type="ECO:0000256" key="2">
    <source>
        <dbReference type="ARBA" id="ARBA00022448"/>
    </source>
</evidence>
<dbReference type="InterPro" id="IPR020846">
    <property type="entry name" value="MFS_dom"/>
</dbReference>
<evidence type="ECO:0000259" key="8">
    <source>
        <dbReference type="PROSITE" id="PS50850"/>
    </source>
</evidence>
<organism evidence="9">
    <name type="scientific">Streptomyces tendae</name>
    <dbReference type="NCBI Taxonomy" id="1932"/>
    <lineage>
        <taxon>Bacteria</taxon>
        <taxon>Bacillati</taxon>
        <taxon>Actinomycetota</taxon>
        <taxon>Actinomycetes</taxon>
        <taxon>Kitasatosporales</taxon>
        <taxon>Streptomycetaceae</taxon>
        <taxon>Streptomyces</taxon>
    </lineage>
</organism>
<dbReference type="Pfam" id="PF07690">
    <property type="entry name" value="MFS_1"/>
    <property type="match status" value="1"/>
</dbReference>
<proteinExistence type="predicted"/>
<dbReference type="Gene3D" id="1.20.1250.20">
    <property type="entry name" value="MFS general substrate transporter like domains"/>
    <property type="match status" value="1"/>
</dbReference>
<feature type="transmembrane region" description="Helical" evidence="7">
    <location>
        <begin position="308"/>
        <end position="333"/>
    </location>
</feature>
<gene>
    <name evidence="9" type="primary">llpN</name>
</gene>
<keyword evidence="4 7" id="KW-1133">Transmembrane helix</keyword>
<accession>A7DWK1</accession>
<dbReference type="GO" id="GO:0046677">
    <property type="term" value="P:response to antibiotic"/>
    <property type="evidence" value="ECO:0007669"/>
    <property type="project" value="UniProtKB-KW"/>
</dbReference>